<proteinExistence type="predicted"/>
<evidence type="ECO:0000313" key="2">
    <source>
        <dbReference type="Proteomes" id="UP000464700"/>
    </source>
</evidence>
<accession>A0A6I7DFT5</accession>
<reference evidence="1 2" key="1">
    <citation type="submission" date="2019-09" db="EMBL/GenBank/DDBJ databases">
        <title>Emergence of a chromosome-mediated tetracycline resistance gene in Proteus strain.</title>
        <authorList>
            <person name="He D."/>
            <person name="Wang L."/>
        </authorList>
    </citation>
    <scope>NUCLEOTIDE SEQUENCE [LARGE SCALE GENOMIC DNA]</scope>
    <source>
        <strain evidence="1 2">T60</strain>
    </source>
</reference>
<dbReference type="EMBL" id="CP043925">
    <property type="protein sequence ID" value="QHN11748.1"/>
    <property type="molecule type" value="Genomic_DNA"/>
</dbReference>
<keyword evidence="2" id="KW-1185">Reference proteome</keyword>
<gene>
    <name evidence="1" type="ORF">F1325_15360</name>
</gene>
<organism evidence="1 2">
    <name type="scientific">Proteus columbae</name>
    <dbReference type="NCBI Taxonomy" id="1987580"/>
    <lineage>
        <taxon>Bacteria</taxon>
        <taxon>Pseudomonadati</taxon>
        <taxon>Pseudomonadota</taxon>
        <taxon>Gammaproteobacteria</taxon>
        <taxon>Enterobacterales</taxon>
        <taxon>Morganellaceae</taxon>
        <taxon>Proteus</taxon>
    </lineage>
</organism>
<dbReference type="AlphaFoldDB" id="A0A6I7DFT5"/>
<evidence type="ECO:0000313" key="1">
    <source>
        <dbReference type="EMBL" id="QHN11748.1"/>
    </source>
</evidence>
<sequence length="72" mass="7823">MASKVLNKTVYELLTHAISTGDLVNLIKEIACNGDPELVRFIPMLSIIASEHCGQLITDLNLIEINSNNEGA</sequence>
<protein>
    <submittedName>
        <fullName evidence="1">Uncharacterized protein</fullName>
    </submittedName>
</protein>
<dbReference type="KEGG" id="pcol:F1325_15360"/>
<dbReference type="Proteomes" id="UP000464700">
    <property type="component" value="Chromosome"/>
</dbReference>
<name>A0A6I7DFT5_9GAMM</name>
<dbReference type="RefSeq" id="WP_160230670.1">
    <property type="nucleotide sequence ID" value="NZ_CP043925.1"/>
</dbReference>